<sequence>MAQENWDRTKFAPQHNGRNVLPCMPLFTRLLRLAHRKLLKVAVRDVRANTERTYLELLTDVLDFRERMKDIISSQNLEAIRKGQEIYIAVLAPGGYEFAVGVLAVLATGEAVVPMTTVLPVEEASYFVNKSQAVAVLAAESALNLGMGLQRHINLSTNKDFKCIPLKPSIVSEPLSSADIYISSDRYMDDNAPGVVIFTSGTTGPPKGAVMRRAFTHDFALQVVEHYGIGQDDTVLHCLPVHHATGIGIMFFPLLMAGATTEFRSGGFDEIVQRYGGTEFGAIFKVQMGATNVPDGSVGQIVPGYDIKLSNGNEGELLVRNSHMFAKYLHDPETTAKAHNAEGYFKTGDIARREGNHYFIISRASQDIVKSGDYKFSALDMERELLALPYVAEAIVVDIHDGEFGQ</sequence>
<comment type="caution">
    <text evidence="3">The sequence shown here is derived from an EMBL/GenBank/DDBJ whole genome shotgun (WGS) entry which is preliminary data.</text>
</comment>
<reference evidence="3 4" key="1">
    <citation type="submission" date="2019-11" db="EMBL/GenBank/DDBJ databases">
        <title>Venturia inaequalis Genome Resource.</title>
        <authorList>
            <person name="Lichtner F.J."/>
        </authorList>
    </citation>
    <scope>NUCLEOTIDE SEQUENCE [LARGE SCALE GENOMIC DNA]</scope>
    <source>
        <strain evidence="3">Bline_iso_100314</strain>
    </source>
</reference>
<dbReference type="Proteomes" id="UP000433883">
    <property type="component" value="Unassembled WGS sequence"/>
</dbReference>
<dbReference type="Pfam" id="PF00501">
    <property type="entry name" value="AMP-binding"/>
    <property type="match status" value="1"/>
</dbReference>
<gene>
    <name evidence="3" type="ORF">BLS_006110</name>
</gene>
<dbReference type="SUPFAM" id="SSF56801">
    <property type="entry name" value="Acetyl-CoA synthetase-like"/>
    <property type="match status" value="1"/>
</dbReference>
<dbReference type="GO" id="GO:0006631">
    <property type="term" value="P:fatty acid metabolic process"/>
    <property type="evidence" value="ECO:0007669"/>
    <property type="project" value="TreeGrafter"/>
</dbReference>
<organism evidence="3 4">
    <name type="scientific">Venturia inaequalis</name>
    <name type="common">Apple scab fungus</name>
    <dbReference type="NCBI Taxonomy" id="5025"/>
    <lineage>
        <taxon>Eukaryota</taxon>
        <taxon>Fungi</taxon>
        <taxon>Dikarya</taxon>
        <taxon>Ascomycota</taxon>
        <taxon>Pezizomycotina</taxon>
        <taxon>Dothideomycetes</taxon>
        <taxon>Pleosporomycetidae</taxon>
        <taxon>Venturiales</taxon>
        <taxon>Venturiaceae</taxon>
        <taxon>Venturia</taxon>
    </lineage>
</organism>
<feature type="domain" description="AMP-dependent synthetase/ligase" evidence="2">
    <location>
        <begin position="80"/>
        <end position="261"/>
    </location>
</feature>
<dbReference type="AlphaFoldDB" id="A0A8H3V5G4"/>
<evidence type="ECO:0000256" key="1">
    <source>
        <dbReference type="ARBA" id="ARBA00006432"/>
    </source>
</evidence>
<evidence type="ECO:0000313" key="4">
    <source>
        <dbReference type="Proteomes" id="UP000433883"/>
    </source>
</evidence>
<comment type="similarity">
    <text evidence="1">Belongs to the ATP-dependent AMP-binding enzyme family.</text>
</comment>
<dbReference type="PANTHER" id="PTHR43201:SF8">
    <property type="entry name" value="ACYL-COA SYNTHETASE FAMILY MEMBER 3"/>
    <property type="match status" value="1"/>
</dbReference>
<dbReference type="InterPro" id="IPR020845">
    <property type="entry name" value="AMP-binding_CS"/>
</dbReference>
<protein>
    <recommendedName>
        <fullName evidence="2">AMP-dependent synthetase/ligase domain-containing protein</fullName>
    </recommendedName>
</protein>
<evidence type="ECO:0000259" key="2">
    <source>
        <dbReference type="Pfam" id="PF00501"/>
    </source>
</evidence>
<accession>A0A8H3V5G4</accession>
<dbReference type="EMBL" id="WNWQ01000044">
    <property type="protein sequence ID" value="KAE9982415.1"/>
    <property type="molecule type" value="Genomic_DNA"/>
</dbReference>
<dbReference type="Gene3D" id="3.40.50.12780">
    <property type="entry name" value="N-terminal domain of ligase-like"/>
    <property type="match status" value="2"/>
</dbReference>
<dbReference type="PANTHER" id="PTHR43201">
    <property type="entry name" value="ACYL-COA SYNTHETASE"/>
    <property type="match status" value="1"/>
</dbReference>
<proteinExistence type="inferred from homology"/>
<dbReference type="PROSITE" id="PS00455">
    <property type="entry name" value="AMP_BINDING"/>
    <property type="match status" value="1"/>
</dbReference>
<dbReference type="InterPro" id="IPR042099">
    <property type="entry name" value="ANL_N_sf"/>
</dbReference>
<name>A0A8H3V5G4_VENIN</name>
<evidence type="ECO:0000313" key="3">
    <source>
        <dbReference type="EMBL" id="KAE9982415.1"/>
    </source>
</evidence>
<dbReference type="GO" id="GO:0031956">
    <property type="term" value="F:medium-chain fatty acid-CoA ligase activity"/>
    <property type="evidence" value="ECO:0007669"/>
    <property type="project" value="TreeGrafter"/>
</dbReference>
<dbReference type="InterPro" id="IPR000873">
    <property type="entry name" value="AMP-dep_synth/lig_dom"/>
</dbReference>